<reference evidence="3 4" key="1">
    <citation type="submission" date="2023-01" db="EMBL/GenBank/DDBJ databases">
        <title>Analysis of 21 Apiospora genomes using comparative genomics revels a genus with tremendous synthesis potential of carbohydrate active enzymes and secondary metabolites.</title>
        <authorList>
            <person name="Sorensen T."/>
        </authorList>
    </citation>
    <scope>NUCLEOTIDE SEQUENCE [LARGE SCALE GENOMIC DNA]</scope>
    <source>
        <strain evidence="3 4">CBS 83171</strain>
    </source>
</reference>
<evidence type="ECO:0000256" key="1">
    <source>
        <dbReference type="ARBA" id="ARBA00022737"/>
    </source>
</evidence>
<keyword evidence="4" id="KW-1185">Reference proteome</keyword>
<accession>A0ABR1VPK1</accession>
<protein>
    <recommendedName>
        <fullName evidence="2">Nephrocystin 3-like N-terminal domain-containing protein</fullName>
    </recommendedName>
</protein>
<sequence length="442" mass="49148">MEPLTALGLAANVAQFLGYGIKLISTTKEIYMSSSGATNDVETMDTIYGRLGHLSSHLVLPCQSPRSTDDEVVAIEQAIRDIARHCQKDCDSLLKVVKQMTRGKGHRSYYRSFKTALKTVWKSNEIGELEKRLGTAQQTLALHVCSLASARQRSSDAQLGNLRASLSTLGIRQSEELANIQDRIGALESAVQQAGSTGQDTGLLPTSITGLEAEMARLSVVGAATEKEYAIIKTLNFEARQFRYSGISEAHGKTFQWIFEDTNSSDAEMETSNFLGWLRHGDGIFWISGKPGAGKSTLMKFISQHAKTQKALREWSRQQPLILASHFFWTAGTSMQKSKQGLLRTLLFDILRQQPELVQQLCTERWEQSMDQISLGDWSVPELSQILQRIAHLKNPAAKLCFFIDGLDEYEGDHVEFCDTIQKLSSSPHVKICAASRPWNAF</sequence>
<dbReference type="SUPFAM" id="SSF52540">
    <property type="entry name" value="P-loop containing nucleoside triphosphate hydrolases"/>
    <property type="match status" value="1"/>
</dbReference>
<evidence type="ECO:0000313" key="4">
    <source>
        <dbReference type="Proteomes" id="UP001446871"/>
    </source>
</evidence>
<evidence type="ECO:0000313" key="3">
    <source>
        <dbReference type="EMBL" id="KAK8073133.1"/>
    </source>
</evidence>
<name>A0ABR1VPK1_9PEZI</name>
<organism evidence="3 4">
    <name type="scientific">Apiospora saccharicola</name>
    <dbReference type="NCBI Taxonomy" id="335842"/>
    <lineage>
        <taxon>Eukaryota</taxon>
        <taxon>Fungi</taxon>
        <taxon>Dikarya</taxon>
        <taxon>Ascomycota</taxon>
        <taxon>Pezizomycotina</taxon>
        <taxon>Sordariomycetes</taxon>
        <taxon>Xylariomycetidae</taxon>
        <taxon>Amphisphaeriales</taxon>
        <taxon>Apiosporaceae</taxon>
        <taxon>Apiospora</taxon>
    </lineage>
</organism>
<comment type="caution">
    <text evidence="3">The sequence shown here is derived from an EMBL/GenBank/DDBJ whole genome shotgun (WGS) entry which is preliminary data.</text>
</comment>
<keyword evidence="1" id="KW-0677">Repeat</keyword>
<evidence type="ECO:0000259" key="2">
    <source>
        <dbReference type="Pfam" id="PF24883"/>
    </source>
</evidence>
<gene>
    <name evidence="3" type="ORF">PG996_006481</name>
</gene>
<dbReference type="Pfam" id="PF24883">
    <property type="entry name" value="NPHP3_N"/>
    <property type="match status" value="1"/>
</dbReference>
<dbReference type="Proteomes" id="UP001446871">
    <property type="component" value="Unassembled WGS sequence"/>
</dbReference>
<dbReference type="PANTHER" id="PTHR10039:SF5">
    <property type="entry name" value="NACHT DOMAIN-CONTAINING PROTEIN"/>
    <property type="match status" value="1"/>
</dbReference>
<dbReference type="PANTHER" id="PTHR10039">
    <property type="entry name" value="AMELOGENIN"/>
    <property type="match status" value="1"/>
</dbReference>
<dbReference type="InterPro" id="IPR056884">
    <property type="entry name" value="NPHP3-like_N"/>
</dbReference>
<proteinExistence type="predicted"/>
<dbReference type="EMBL" id="JAQQWM010000003">
    <property type="protein sequence ID" value="KAK8073133.1"/>
    <property type="molecule type" value="Genomic_DNA"/>
</dbReference>
<dbReference type="Gene3D" id="3.40.50.300">
    <property type="entry name" value="P-loop containing nucleotide triphosphate hydrolases"/>
    <property type="match status" value="1"/>
</dbReference>
<feature type="domain" description="Nephrocystin 3-like N-terminal" evidence="2">
    <location>
        <begin position="269"/>
        <end position="437"/>
    </location>
</feature>
<dbReference type="InterPro" id="IPR027417">
    <property type="entry name" value="P-loop_NTPase"/>
</dbReference>